<accession>A0A8T0GPF7</accession>
<sequence length="115" mass="12835">MNLASLLVSSELWFGFCVGLGFRTFEQSAGEVLFMLFVLLLVKLIFLFRCITLLVPLIFQLSFLRLPFPASFCAFDVGYVGSGFDPNLNFSLSLQDNVCDFFLSLGLQALLFLGL</sequence>
<keyword evidence="1" id="KW-0812">Transmembrane</keyword>
<dbReference type="Proteomes" id="UP000822688">
    <property type="component" value="Chromosome 9"/>
</dbReference>
<dbReference type="AlphaFoldDB" id="A0A8T0GPF7"/>
<evidence type="ECO:0000313" key="2">
    <source>
        <dbReference type="EMBL" id="KAG0561481.1"/>
    </source>
</evidence>
<gene>
    <name evidence="2" type="ORF">KC19_9G067600</name>
</gene>
<comment type="caution">
    <text evidence="2">The sequence shown here is derived from an EMBL/GenBank/DDBJ whole genome shotgun (WGS) entry which is preliminary data.</text>
</comment>
<reference evidence="2" key="1">
    <citation type="submission" date="2020-06" db="EMBL/GenBank/DDBJ databases">
        <title>WGS assembly of Ceratodon purpureus strain R40.</title>
        <authorList>
            <person name="Carey S.B."/>
            <person name="Jenkins J."/>
            <person name="Shu S."/>
            <person name="Lovell J.T."/>
            <person name="Sreedasyam A."/>
            <person name="Maumus F."/>
            <person name="Tiley G.P."/>
            <person name="Fernandez-Pozo N."/>
            <person name="Barry K."/>
            <person name="Chen C."/>
            <person name="Wang M."/>
            <person name="Lipzen A."/>
            <person name="Daum C."/>
            <person name="Saski C.A."/>
            <person name="Payton A.C."/>
            <person name="Mcbreen J.C."/>
            <person name="Conrad R.E."/>
            <person name="Kollar L.M."/>
            <person name="Olsson S."/>
            <person name="Huttunen S."/>
            <person name="Landis J.B."/>
            <person name="Wickett N.J."/>
            <person name="Johnson M.G."/>
            <person name="Rensing S.A."/>
            <person name="Grimwood J."/>
            <person name="Schmutz J."/>
            <person name="Mcdaniel S.F."/>
        </authorList>
    </citation>
    <scope>NUCLEOTIDE SEQUENCE</scope>
    <source>
        <strain evidence="2">R40</strain>
    </source>
</reference>
<evidence type="ECO:0000313" key="3">
    <source>
        <dbReference type="Proteomes" id="UP000822688"/>
    </source>
</evidence>
<organism evidence="2 3">
    <name type="scientific">Ceratodon purpureus</name>
    <name type="common">Fire moss</name>
    <name type="synonym">Dicranum purpureum</name>
    <dbReference type="NCBI Taxonomy" id="3225"/>
    <lineage>
        <taxon>Eukaryota</taxon>
        <taxon>Viridiplantae</taxon>
        <taxon>Streptophyta</taxon>
        <taxon>Embryophyta</taxon>
        <taxon>Bryophyta</taxon>
        <taxon>Bryophytina</taxon>
        <taxon>Bryopsida</taxon>
        <taxon>Dicranidae</taxon>
        <taxon>Pseudoditrichales</taxon>
        <taxon>Ditrichaceae</taxon>
        <taxon>Ceratodon</taxon>
    </lineage>
</organism>
<keyword evidence="1" id="KW-1133">Transmembrane helix</keyword>
<evidence type="ECO:0000256" key="1">
    <source>
        <dbReference type="SAM" id="Phobius"/>
    </source>
</evidence>
<dbReference type="EMBL" id="CM026430">
    <property type="protein sequence ID" value="KAG0561481.1"/>
    <property type="molecule type" value="Genomic_DNA"/>
</dbReference>
<proteinExistence type="predicted"/>
<feature type="transmembrane region" description="Helical" evidence="1">
    <location>
        <begin position="32"/>
        <end position="59"/>
    </location>
</feature>
<feature type="transmembrane region" description="Helical" evidence="1">
    <location>
        <begin position="6"/>
        <end position="25"/>
    </location>
</feature>
<name>A0A8T0GPF7_CERPU</name>
<keyword evidence="3" id="KW-1185">Reference proteome</keyword>
<protein>
    <submittedName>
        <fullName evidence="2">Uncharacterized protein</fullName>
    </submittedName>
</protein>
<keyword evidence="1" id="KW-0472">Membrane</keyword>